<evidence type="ECO:0000313" key="5">
    <source>
        <dbReference type="EMBL" id="RGJ06019.1"/>
    </source>
</evidence>
<dbReference type="GO" id="GO:0030313">
    <property type="term" value="C:cell envelope"/>
    <property type="evidence" value="ECO:0007669"/>
    <property type="project" value="UniProtKB-SubCell"/>
</dbReference>
<sequence>MNLKLGSFVLAATVALSVNGCWQKTEQTVEVEAEMVPVLDVYAGKNEEKNLKLLVQAYEKENQDVSIELHWIPDSEYSQQMMRIKNGESEADCIFFPEAGEAAIWKNKKILKNLSPWYETKNQVNASLYGDVEKDGALYMIPYRVGKICVYYNKTLFDSRGVEYPQENWTWEDYREKAGILTGWGNNKKVYGALGFENSSSWWMLPARTRGAFDPFKEEDLKMFRESAEWCHAFISESAEKTPYMSRTDDDWSGYHILFAEGRLGMYFGEDGEVNTINQELRKTGMNIEYDVMELPSWEGTEKADVYNTAVVAMAEATKYPEETYRFMKFCTGEEGGKILAKNRTVPFLQSPEVLKIYLSGTQIPEHAEYFLMDQAPRGLAVGTLHNGGIEVMRREVSMYLLGEQELEYTFKTIEEELAKLRVR</sequence>
<keyword evidence="4" id="KW-0732">Signal</keyword>
<dbReference type="Pfam" id="PF01547">
    <property type="entry name" value="SBP_bac_1"/>
    <property type="match status" value="1"/>
</dbReference>
<dbReference type="PANTHER" id="PTHR43649:SF31">
    <property type="entry name" value="SN-GLYCEROL-3-PHOSPHATE-BINDING PERIPLASMIC PROTEIN UGPB"/>
    <property type="match status" value="1"/>
</dbReference>
<dbReference type="SUPFAM" id="SSF53850">
    <property type="entry name" value="Periplasmic binding protein-like II"/>
    <property type="match status" value="1"/>
</dbReference>
<organism evidence="5 6">
    <name type="scientific">Hungatella hathewayi</name>
    <dbReference type="NCBI Taxonomy" id="154046"/>
    <lineage>
        <taxon>Bacteria</taxon>
        <taxon>Bacillati</taxon>
        <taxon>Bacillota</taxon>
        <taxon>Clostridia</taxon>
        <taxon>Lachnospirales</taxon>
        <taxon>Lachnospiraceae</taxon>
        <taxon>Hungatella</taxon>
    </lineage>
</organism>
<comment type="caution">
    <text evidence="5">The sequence shown here is derived from an EMBL/GenBank/DDBJ whole genome shotgun (WGS) entry which is preliminary data.</text>
</comment>
<comment type="similarity">
    <text evidence="2">Belongs to the bacterial solute-binding protein 1 family.</text>
</comment>
<evidence type="ECO:0000256" key="1">
    <source>
        <dbReference type="ARBA" id="ARBA00004196"/>
    </source>
</evidence>
<evidence type="ECO:0000313" key="6">
    <source>
        <dbReference type="Proteomes" id="UP000263014"/>
    </source>
</evidence>
<dbReference type="AlphaFoldDB" id="A0A374PA41"/>
<evidence type="ECO:0000256" key="2">
    <source>
        <dbReference type="ARBA" id="ARBA00008520"/>
    </source>
</evidence>
<reference evidence="5 6" key="1">
    <citation type="submission" date="2018-08" db="EMBL/GenBank/DDBJ databases">
        <title>A genome reference for cultivated species of the human gut microbiota.</title>
        <authorList>
            <person name="Zou Y."/>
            <person name="Xue W."/>
            <person name="Luo G."/>
        </authorList>
    </citation>
    <scope>NUCLEOTIDE SEQUENCE [LARGE SCALE GENOMIC DNA]</scope>
    <source>
        <strain evidence="5 6">TM09-12</strain>
    </source>
</reference>
<dbReference type="InterPro" id="IPR006059">
    <property type="entry name" value="SBP"/>
</dbReference>
<name>A0A374PA41_9FIRM</name>
<dbReference type="GeneID" id="93150267"/>
<evidence type="ECO:0000256" key="3">
    <source>
        <dbReference type="ARBA" id="ARBA00022448"/>
    </source>
</evidence>
<dbReference type="EMBL" id="QSON01000003">
    <property type="protein sequence ID" value="RGJ06019.1"/>
    <property type="molecule type" value="Genomic_DNA"/>
</dbReference>
<dbReference type="RefSeq" id="WP_117632220.1">
    <property type="nucleotide sequence ID" value="NZ_CABJBJ010000011.1"/>
</dbReference>
<dbReference type="PANTHER" id="PTHR43649">
    <property type="entry name" value="ARABINOSE-BINDING PROTEIN-RELATED"/>
    <property type="match status" value="1"/>
</dbReference>
<accession>A0A374PA41</accession>
<protein>
    <submittedName>
        <fullName evidence="5">Extracellular solute-binding protein</fullName>
    </submittedName>
</protein>
<dbReference type="InterPro" id="IPR050490">
    <property type="entry name" value="Bact_solute-bd_prot1"/>
</dbReference>
<dbReference type="Proteomes" id="UP000263014">
    <property type="component" value="Unassembled WGS sequence"/>
</dbReference>
<gene>
    <name evidence="5" type="ORF">DXD79_08420</name>
</gene>
<proteinExistence type="inferred from homology"/>
<dbReference type="Gene3D" id="3.40.190.10">
    <property type="entry name" value="Periplasmic binding protein-like II"/>
    <property type="match status" value="1"/>
</dbReference>
<evidence type="ECO:0000256" key="4">
    <source>
        <dbReference type="ARBA" id="ARBA00022729"/>
    </source>
</evidence>
<keyword evidence="3" id="KW-0813">Transport</keyword>
<comment type="subcellular location">
    <subcellularLocation>
        <location evidence="1">Cell envelope</location>
    </subcellularLocation>
</comment>